<gene>
    <name evidence="1" type="primary">AP3M2_1</name>
    <name evidence="1" type="ORF">FOZ63_003336</name>
</gene>
<dbReference type="EMBL" id="JABANO010040941">
    <property type="protein sequence ID" value="KAF4681449.1"/>
    <property type="molecule type" value="Genomic_DNA"/>
</dbReference>
<evidence type="ECO:0000313" key="2">
    <source>
        <dbReference type="Proteomes" id="UP000553632"/>
    </source>
</evidence>
<feature type="non-terminal residue" evidence="1">
    <location>
        <position position="1"/>
    </location>
</feature>
<name>A0A7J6NC35_PEROL</name>
<dbReference type="AlphaFoldDB" id="A0A7J6NC35"/>
<feature type="non-terminal residue" evidence="1">
    <location>
        <position position="486"/>
    </location>
</feature>
<reference evidence="1 2" key="1">
    <citation type="submission" date="2020-04" db="EMBL/GenBank/DDBJ databases">
        <title>Perkinsus olseni comparative genomics.</title>
        <authorList>
            <person name="Bogema D.R."/>
        </authorList>
    </citation>
    <scope>NUCLEOTIDE SEQUENCE [LARGE SCALE GENOMIC DNA]</scope>
    <source>
        <strain evidence="1 2">ATCC PRA-207</strain>
    </source>
</reference>
<protein>
    <submittedName>
        <fullName evidence="1">AP-3 complex subunit mu-2</fullName>
    </submittedName>
</protein>
<accession>A0A7J6NC35</accession>
<comment type="caution">
    <text evidence="1">The sequence shown here is derived from an EMBL/GenBank/DDBJ whole genome shotgun (WGS) entry which is preliminary data.</text>
</comment>
<dbReference type="OMA" id="HRETEPS"/>
<keyword evidence="2" id="KW-1185">Reference proteome</keyword>
<proteinExistence type="predicted"/>
<sequence>GMPLLYSGGAGRLPCIMNHVVICSSNAGFPPFQSVVVVLSGGGGIVDPTRVHRETEPSGRHLEMKCLSYDLFLPLLEVPRMSLCYSPIPSEEDDGDDANQNGVPLIKPSILPTNSPFVLRPDPYAPDLATLYRPNDDTPVCDVQHPYTSLNAKITHASVVEDDDEPEPSYLFLGYDFGQCLDLKSKEDRLSQIYNAGAVLGWDCRTGEVIDSVAIPGASCMYVRGSSSGMVAATTIYERIKPRKRRAFYRPQTTIYVYVYTDNHYHLLKPIAPRGYRSSPVAMVADSTCARFMVILTKNGRLLHQHLLGPSISTEVTALKDGPGPEGAELALLNDDMTGILLERSRPRVVIFIAEARHGVEVLQQVDLRAVMEASGQNFSQLLTGGALLPHFGGEGFAVLWKDNYIFFDMYSDTEGVKRACQKTRTVASLKRPSGIDLLAAVPTTVHWLAVQLSDDRLLWRWWSPGETLIKEEPSSTGGGVKEEPA</sequence>
<organism evidence="1 2">
    <name type="scientific">Perkinsus olseni</name>
    <name type="common">Perkinsus atlanticus</name>
    <dbReference type="NCBI Taxonomy" id="32597"/>
    <lineage>
        <taxon>Eukaryota</taxon>
        <taxon>Sar</taxon>
        <taxon>Alveolata</taxon>
        <taxon>Perkinsozoa</taxon>
        <taxon>Perkinsea</taxon>
        <taxon>Perkinsida</taxon>
        <taxon>Perkinsidae</taxon>
        <taxon>Perkinsus</taxon>
    </lineage>
</organism>
<dbReference type="Proteomes" id="UP000553632">
    <property type="component" value="Unassembled WGS sequence"/>
</dbReference>
<evidence type="ECO:0000313" key="1">
    <source>
        <dbReference type="EMBL" id="KAF4681449.1"/>
    </source>
</evidence>